<feature type="domain" description="Protein kinase" evidence="11">
    <location>
        <begin position="242"/>
        <end position="492"/>
    </location>
</feature>
<protein>
    <recommendedName>
        <fullName evidence="3">non-specific serine/threonine protein kinase</fullName>
        <ecNumber evidence="3">2.7.11.1</ecNumber>
    </recommendedName>
</protein>
<keyword evidence="8" id="KW-0460">Magnesium</keyword>
<dbReference type="PROSITE" id="PS50011">
    <property type="entry name" value="PROTEIN_KINASE_DOM"/>
    <property type="match status" value="1"/>
</dbReference>
<evidence type="ECO:0000313" key="13">
    <source>
        <dbReference type="Proteomes" id="UP000078046"/>
    </source>
</evidence>
<evidence type="ECO:0000256" key="1">
    <source>
        <dbReference type="ARBA" id="ARBA00001946"/>
    </source>
</evidence>
<evidence type="ECO:0000313" key="12">
    <source>
        <dbReference type="EMBL" id="OAF66617.1"/>
    </source>
</evidence>
<accession>A0A177AX63</accession>
<comment type="similarity">
    <text evidence="2">Belongs to the protein kinase superfamily. STE Ser/Thr protein kinase family. STE20 subfamily.</text>
</comment>
<evidence type="ECO:0000256" key="2">
    <source>
        <dbReference type="ARBA" id="ARBA00008874"/>
    </source>
</evidence>
<dbReference type="InterPro" id="IPR008271">
    <property type="entry name" value="Ser/Thr_kinase_AS"/>
</dbReference>
<keyword evidence="4" id="KW-0808">Transferase</keyword>
<dbReference type="AlphaFoldDB" id="A0A177AX63"/>
<keyword evidence="7 9" id="KW-0067">ATP-binding</keyword>
<evidence type="ECO:0000256" key="5">
    <source>
        <dbReference type="ARBA" id="ARBA00022723"/>
    </source>
</evidence>
<dbReference type="InterPro" id="IPR051931">
    <property type="entry name" value="PAK3-like"/>
</dbReference>
<dbReference type="EMBL" id="LWCA01000879">
    <property type="protein sequence ID" value="OAF66617.1"/>
    <property type="molecule type" value="Genomic_DNA"/>
</dbReference>
<keyword evidence="5" id="KW-0479">Metal-binding</keyword>
<dbReference type="InterPro" id="IPR011009">
    <property type="entry name" value="Kinase-like_dom_sf"/>
</dbReference>
<dbReference type="PROSITE" id="PS00107">
    <property type="entry name" value="PROTEIN_KINASE_ATP"/>
    <property type="match status" value="1"/>
</dbReference>
<dbReference type="OrthoDB" id="2914378at2759"/>
<dbReference type="EC" id="2.7.11.1" evidence="3"/>
<name>A0A177AX63_9BILA</name>
<dbReference type="SMART" id="SM00220">
    <property type="entry name" value="S_TKc"/>
    <property type="match status" value="1"/>
</dbReference>
<dbReference type="GO" id="GO:0004674">
    <property type="term" value="F:protein serine/threonine kinase activity"/>
    <property type="evidence" value="ECO:0007669"/>
    <property type="project" value="UniProtKB-EC"/>
</dbReference>
<dbReference type="Gene3D" id="1.10.510.10">
    <property type="entry name" value="Transferase(Phosphotransferase) domain 1"/>
    <property type="match status" value="1"/>
</dbReference>
<evidence type="ECO:0000256" key="7">
    <source>
        <dbReference type="ARBA" id="ARBA00022840"/>
    </source>
</evidence>
<comment type="cofactor">
    <cofactor evidence="1">
        <name>Mg(2+)</name>
        <dbReference type="ChEBI" id="CHEBI:18420"/>
    </cofactor>
</comment>
<dbReference type="InterPro" id="IPR017441">
    <property type="entry name" value="Protein_kinase_ATP_BS"/>
</dbReference>
<dbReference type="PANTHER" id="PTHR45832:SF22">
    <property type="entry name" value="SERINE_THREONINE-PROTEIN KINASE SAMKA-RELATED"/>
    <property type="match status" value="1"/>
</dbReference>
<dbReference type="FunFam" id="1.10.510.10:FF:000768">
    <property type="entry name" value="Non-specific serine/threonine protein kinase"/>
    <property type="match status" value="1"/>
</dbReference>
<keyword evidence="6 9" id="KW-0547">Nucleotide-binding</keyword>
<feature type="binding site" evidence="9">
    <location>
        <position position="272"/>
    </location>
    <ligand>
        <name>ATP</name>
        <dbReference type="ChEBI" id="CHEBI:30616"/>
    </ligand>
</feature>
<dbReference type="PANTHER" id="PTHR45832">
    <property type="entry name" value="SERINE/THREONINE-PROTEIN KINASE SAMKA-RELATED-RELATED"/>
    <property type="match status" value="1"/>
</dbReference>
<evidence type="ECO:0000256" key="10">
    <source>
        <dbReference type="SAM" id="MobiDB-lite"/>
    </source>
</evidence>
<gene>
    <name evidence="12" type="ORF">A3Q56_05598</name>
</gene>
<evidence type="ECO:0000259" key="11">
    <source>
        <dbReference type="PROSITE" id="PS50011"/>
    </source>
</evidence>
<evidence type="ECO:0000256" key="8">
    <source>
        <dbReference type="ARBA" id="ARBA00022842"/>
    </source>
</evidence>
<dbReference type="PROSITE" id="PS00108">
    <property type="entry name" value="PROTEIN_KINASE_ST"/>
    <property type="match status" value="1"/>
</dbReference>
<organism evidence="12 13">
    <name type="scientific">Intoshia linei</name>
    <dbReference type="NCBI Taxonomy" id="1819745"/>
    <lineage>
        <taxon>Eukaryota</taxon>
        <taxon>Metazoa</taxon>
        <taxon>Spiralia</taxon>
        <taxon>Lophotrochozoa</taxon>
        <taxon>Mesozoa</taxon>
        <taxon>Orthonectida</taxon>
        <taxon>Rhopaluridae</taxon>
        <taxon>Intoshia</taxon>
    </lineage>
</organism>
<keyword evidence="13" id="KW-1185">Reference proteome</keyword>
<evidence type="ECO:0000256" key="3">
    <source>
        <dbReference type="ARBA" id="ARBA00012513"/>
    </source>
</evidence>
<dbReference type="Gene3D" id="3.30.200.20">
    <property type="entry name" value="Phosphorylase Kinase, domain 1"/>
    <property type="match status" value="1"/>
</dbReference>
<dbReference type="Proteomes" id="UP000078046">
    <property type="component" value="Unassembled WGS sequence"/>
</dbReference>
<evidence type="ECO:0000256" key="4">
    <source>
        <dbReference type="ARBA" id="ARBA00022679"/>
    </source>
</evidence>
<comment type="caution">
    <text evidence="12">The sequence shown here is derived from an EMBL/GenBank/DDBJ whole genome shotgun (WGS) entry which is preliminary data.</text>
</comment>
<dbReference type="GO" id="GO:0046872">
    <property type="term" value="F:metal ion binding"/>
    <property type="evidence" value="ECO:0007669"/>
    <property type="project" value="UniProtKB-KW"/>
</dbReference>
<reference evidence="12 13" key="1">
    <citation type="submission" date="2016-04" db="EMBL/GenBank/DDBJ databases">
        <title>The genome of Intoshia linei affirms orthonectids as highly simplified spiralians.</title>
        <authorList>
            <person name="Mikhailov K.V."/>
            <person name="Slusarev G.S."/>
            <person name="Nikitin M.A."/>
            <person name="Logacheva M.D."/>
            <person name="Penin A."/>
            <person name="Aleoshin V."/>
            <person name="Panchin Y.V."/>
        </authorList>
    </citation>
    <scope>NUCLEOTIDE SEQUENCE [LARGE SCALE GENOMIC DNA]</scope>
    <source>
        <strain evidence="12">Intl2013</strain>
        <tissue evidence="12">Whole animal</tissue>
    </source>
</reference>
<dbReference type="SUPFAM" id="SSF56112">
    <property type="entry name" value="Protein kinase-like (PK-like)"/>
    <property type="match status" value="1"/>
</dbReference>
<feature type="region of interest" description="Disordered" evidence="10">
    <location>
        <begin position="1"/>
        <end position="26"/>
    </location>
</feature>
<dbReference type="GO" id="GO:0005524">
    <property type="term" value="F:ATP binding"/>
    <property type="evidence" value="ECO:0007669"/>
    <property type="project" value="UniProtKB-UniRule"/>
</dbReference>
<dbReference type="Pfam" id="PF00069">
    <property type="entry name" value="Pkinase"/>
    <property type="match status" value="1"/>
</dbReference>
<sequence>MSNQAESKNRRNSAAPPPPTRLGSFYYNGDTANFTKPLPEVPKSARKKSKYLKQENIRKMDEIIPNNDKLIKYDLSKQEQLGHVLDDHVKINGGNQMHNSQVILDVLSFYGINQVEDSICSSTFTTQDQISISTTTSNAVDDELNRNVDDMSLTFRDSTISAVCDDAYTSVISNDYEIKHNATKEDTNNDIYPIQIPGLEKMQQVLSARIDNAQKWTELIDYKTMLKKLDRIVNSIDPSKLYKQLKWIGQGASGLVFTAKNSKSGKIVAIKKMILSKQAKRHLIINEIKILKKLNHPNIVNYVDSYRILDELWIAMEFLSGGTLTDIVTKKYINEYLIAAITKEILTGIDFLHRSKIIHRDIKSDNILLSDNGNVKLTDFGFCASLSTKHLFRSTLIGTPYWMAPEFITMSHYSSKIDIWSLGILMIEMVDSVPPYINENPIRALYLIASNGKPKPKCVDTSLSLKEFIGKSLEINQFNRPSAIQLLDHPFLDKAVHISNLIPLILEVKRMKKDSTKD</sequence>
<evidence type="ECO:0000256" key="9">
    <source>
        <dbReference type="PROSITE-ProRule" id="PRU10141"/>
    </source>
</evidence>
<proteinExistence type="inferred from homology"/>
<dbReference type="InterPro" id="IPR000719">
    <property type="entry name" value="Prot_kinase_dom"/>
</dbReference>
<evidence type="ECO:0000256" key="6">
    <source>
        <dbReference type="ARBA" id="ARBA00022741"/>
    </source>
</evidence>